<dbReference type="AlphaFoldDB" id="A0A6C0HSS0"/>
<dbReference type="Gene3D" id="2.170.16.10">
    <property type="entry name" value="Hedgehog/Intein (Hint) domain"/>
    <property type="match status" value="1"/>
</dbReference>
<dbReference type="GO" id="GO:0030908">
    <property type="term" value="P:protein splicing"/>
    <property type="evidence" value="ECO:0007669"/>
    <property type="project" value="InterPro"/>
</dbReference>
<dbReference type="InterPro" id="IPR036844">
    <property type="entry name" value="Hint_dom_sf"/>
</dbReference>
<feature type="domain" description="Hom-end-associated Hint" evidence="1">
    <location>
        <begin position="12"/>
        <end position="89"/>
    </location>
</feature>
<name>A0A6C0HSS0_9ZZZZ</name>
<evidence type="ECO:0000313" key="2">
    <source>
        <dbReference type="EMBL" id="QHT83504.1"/>
    </source>
</evidence>
<organism evidence="2">
    <name type="scientific">viral metagenome</name>
    <dbReference type="NCBI Taxonomy" id="1070528"/>
    <lineage>
        <taxon>unclassified sequences</taxon>
        <taxon>metagenomes</taxon>
        <taxon>organismal metagenomes</taxon>
    </lineage>
</organism>
<protein>
    <recommendedName>
        <fullName evidence="1">Hom-end-associated Hint domain-containing protein</fullName>
    </recommendedName>
</protein>
<dbReference type="SUPFAM" id="SSF51294">
    <property type="entry name" value="Hedgehog/intein (Hint) domain"/>
    <property type="match status" value="1"/>
</dbReference>
<accession>A0A6C0HSS0</accession>
<dbReference type="Pfam" id="PF05203">
    <property type="entry name" value="Hom_end_hint"/>
    <property type="match status" value="1"/>
</dbReference>
<proteinExistence type="predicted"/>
<evidence type="ECO:0000259" key="1">
    <source>
        <dbReference type="Pfam" id="PF05203"/>
    </source>
</evidence>
<dbReference type="EMBL" id="MN740010">
    <property type="protein sequence ID" value="QHT83504.1"/>
    <property type="molecule type" value="Genomic_DNA"/>
</dbReference>
<reference evidence="2" key="1">
    <citation type="journal article" date="2020" name="Nature">
        <title>Giant virus diversity and host interactions through global metagenomics.</title>
        <authorList>
            <person name="Schulz F."/>
            <person name="Roux S."/>
            <person name="Paez-Espino D."/>
            <person name="Jungbluth S."/>
            <person name="Walsh D.A."/>
            <person name="Denef V.J."/>
            <person name="McMahon K.D."/>
            <person name="Konstantinidis K.T."/>
            <person name="Eloe-Fadrosh E.A."/>
            <person name="Kyrpides N.C."/>
            <person name="Woyke T."/>
        </authorList>
    </citation>
    <scope>NUCLEOTIDE SEQUENCE</scope>
    <source>
        <strain evidence="2">GVMAG-M-3300023184-168</strain>
    </source>
</reference>
<sequence length="127" mass="14862">MNTTNVFEIHSCFAANTPILLWDGSIKMSQNINIEDILIGDDGTERRVKYLVNGIDTLYKIYQENACSYIVNSRHNLILFDNIEKELTKITVEDYIHLNPFMKKQFFGIKVDCNPKNAEQYFYHLHP</sequence>
<dbReference type="InterPro" id="IPR007868">
    <property type="entry name" value="Hom_end_hint"/>
</dbReference>